<sequence>MRWDHLQLDVDAPTRSFPGMREPAVVRRFDAPEALETRFYEVRAKSVLNRVPARSSMPFGWTVNPYRGCTHACVYCFARPTHEYLDLGPGRDFEREIVVKVNAPERLVIDLGRRARTPAADEGVALGTNTDPYQWVESRYRLMPGIWRALIDAEVPGSVLTKSPLLLRDVDLMLELQAVAGFEAALSVPTLEESAWRATEPRTPHPRARLAAVAELTRRGIPTSVLAAPLMPGINDDPRQLEALLTACRDAGAVSVRGIGLHLRGSTRDVFLDWLRDARPDLVARYEELYRHGPYLPRPEASRLARSIAMEEARPRPGGAPRSGAARGRGGADGRPASPAAREARRFGWRGAPGGAPADDRSWTRPARPGSSAAGRQTRLF</sequence>
<evidence type="ECO:0000313" key="7">
    <source>
        <dbReference type="Proteomes" id="UP001277761"/>
    </source>
</evidence>
<feature type="domain" description="Radical SAM core" evidence="5">
    <location>
        <begin position="63"/>
        <end position="239"/>
    </location>
</feature>
<name>A0ABU4VI94_9ACTN</name>
<gene>
    <name evidence="6" type="ORF">SK069_08145</name>
</gene>
<keyword evidence="3" id="KW-0411">Iron-sulfur</keyword>
<comment type="caution">
    <text evidence="6">The sequence shown here is derived from an EMBL/GenBank/DDBJ whole genome shotgun (WGS) entry which is preliminary data.</text>
</comment>
<dbReference type="Pfam" id="PF04055">
    <property type="entry name" value="Radical_SAM"/>
    <property type="match status" value="1"/>
</dbReference>
<dbReference type="RefSeq" id="WP_319953712.1">
    <property type="nucleotide sequence ID" value="NZ_JAXAVX010000003.1"/>
</dbReference>
<proteinExistence type="predicted"/>
<dbReference type="Proteomes" id="UP001277761">
    <property type="component" value="Unassembled WGS sequence"/>
</dbReference>
<keyword evidence="7" id="KW-1185">Reference proteome</keyword>
<dbReference type="PANTHER" id="PTHR43432:SF3">
    <property type="entry name" value="SLR0285 PROTEIN"/>
    <property type="match status" value="1"/>
</dbReference>
<accession>A0ABU4VI94</accession>
<dbReference type="PANTHER" id="PTHR43432">
    <property type="entry name" value="SLR0285 PROTEIN"/>
    <property type="match status" value="1"/>
</dbReference>
<dbReference type="EMBL" id="JAXAVX010000003">
    <property type="protein sequence ID" value="MDX8151557.1"/>
    <property type="molecule type" value="Genomic_DNA"/>
</dbReference>
<dbReference type="Gene3D" id="3.80.30.30">
    <property type="match status" value="1"/>
</dbReference>
<feature type="region of interest" description="Disordered" evidence="4">
    <location>
        <begin position="311"/>
        <end position="381"/>
    </location>
</feature>
<evidence type="ECO:0000256" key="4">
    <source>
        <dbReference type="SAM" id="MobiDB-lite"/>
    </source>
</evidence>
<keyword evidence="2" id="KW-0408">Iron</keyword>
<dbReference type="InterPro" id="IPR040086">
    <property type="entry name" value="MJ0683-like"/>
</dbReference>
<evidence type="ECO:0000259" key="5">
    <source>
        <dbReference type="Pfam" id="PF04055"/>
    </source>
</evidence>
<protein>
    <submittedName>
        <fullName evidence="6">Radical SAM protein</fullName>
    </submittedName>
</protein>
<dbReference type="SFLD" id="SFLDG01084">
    <property type="entry name" value="Uncharacterised_Radical_SAM_Su"/>
    <property type="match status" value="1"/>
</dbReference>
<dbReference type="CDD" id="cd01335">
    <property type="entry name" value="Radical_SAM"/>
    <property type="match status" value="1"/>
</dbReference>
<dbReference type="InterPro" id="IPR007197">
    <property type="entry name" value="rSAM"/>
</dbReference>
<reference evidence="6 7" key="1">
    <citation type="submission" date="2023-11" db="EMBL/GenBank/DDBJ databases">
        <authorList>
            <person name="Xu M."/>
            <person name="Jiang T."/>
        </authorList>
    </citation>
    <scope>NUCLEOTIDE SEQUENCE [LARGE SCALE GENOMIC DNA]</scope>
    <source>
        <strain evidence="6 7">SD</strain>
    </source>
</reference>
<evidence type="ECO:0000256" key="1">
    <source>
        <dbReference type="ARBA" id="ARBA00022723"/>
    </source>
</evidence>
<dbReference type="SFLD" id="SFLDS00029">
    <property type="entry name" value="Radical_SAM"/>
    <property type="match status" value="1"/>
</dbReference>
<keyword evidence="1" id="KW-0479">Metal-binding</keyword>
<organism evidence="6 7">
    <name type="scientific">Patulibacter brassicae</name>
    <dbReference type="NCBI Taxonomy" id="1705717"/>
    <lineage>
        <taxon>Bacteria</taxon>
        <taxon>Bacillati</taxon>
        <taxon>Actinomycetota</taxon>
        <taxon>Thermoleophilia</taxon>
        <taxon>Solirubrobacterales</taxon>
        <taxon>Patulibacteraceae</taxon>
        <taxon>Patulibacter</taxon>
    </lineage>
</organism>
<evidence type="ECO:0000256" key="3">
    <source>
        <dbReference type="ARBA" id="ARBA00023014"/>
    </source>
</evidence>
<evidence type="ECO:0000256" key="2">
    <source>
        <dbReference type="ARBA" id="ARBA00023004"/>
    </source>
</evidence>
<evidence type="ECO:0000313" key="6">
    <source>
        <dbReference type="EMBL" id="MDX8151557.1"/>
    </source>
</evidence>
<feature type="compositionally biased region" description="Low complexity" evidence="4">
    <location>
        <begin position="316"/>
        <end position="326"/>
    </location>
</feature>